<accession>A0A8X6VSG0</accession>
<dbReference type="InterPro" id="IPR036397">
    <property type="entry name" value="RNaseH_sf"/>
</dbReference>
<proteinExistence type="predicted"/>
<sequence length="396" mass="46411">MSFHGVGRLHIVSGTVKAIDYIEILQNKLLPTARDLLGNQSWIFQDDNAPCHRAKVVQKWGNRWKCDRQTHIRNMAQEMGLVPKGLISRYFAETQPEVRIENNISSLLHEKETPDDIKAKLLSDLIPTYQRVMQTPPPPKPFEIPPELLTEPELPLTNIPEKHSEANYTFNDKNEFKVYGKPEYRSNVVDLFRYMMKNDQRVLTPTGFAKFYAALRHVNIPLEWIELAHRTLRERLYRAFTYRNSFKYYDILPELVHSYKHSIHRAHGFEPTKLTTDDEPELYKRLYHSNVDPQFSFTAGDIVRLSKAHKSYLPGWTEETIRIYKRYPTIHPTYTIQDFNSKEIEGRFYSEELLTIDKSTNDYWAIEKIIRTKGKGASRQSFVKSGSDYQILKILG</sequence>
<dbReference type="Proteomes" id="UP000887159">
    <property type="component" value="Unassembled WGS sequence"/>
</dbReference>
<dbReference type="AlphaFoldDB" id="A0A8X6VSG0"/>
<keyword evidence="2" id="KW-1185">Reference proteome</keyword>
<dbReference type="PANTHER" id="PTHR46585">
    <property type="entry name" value="INTEGRASE CORE DOMAIN CONTAINING PROTEIN"/>
    <property type="match status" value="1"/>
</dbReference>
<dbReference type="GO" id="GO:0003676">
    <property type="term" value="F:nucleic acid binding"/>
    <property type="evidence" value="ECO:0007669"/>
    <property type="project" value="InterPro"/>
</dbReference>
<dbReference type="EMBL" id="BMAU01021357">
    <property type="protein sequence ID" value="GFY21083.1"/>
    <property type="molecule type" value="Genomic_DNA"/>
</dbReference>
<dbReference type="PANTHER" id="PTHR46585:SF4">
    <property type="entry name" value="C3H1-TYPE DOMAIN-CONTAINING PROTEIN"/>
    <property type="match status" value="1"/>
</dbReference>
<gene>
    <name evidence="1" type="primary">F54H12.3_68</name>
    <name evidence="1" type="ORF">TNCV_3991271</name>
</gene>
<name>A0A8X6VSG0_TRICX</name>
<protein>
    <submittedName>
        <fullName evidence="1">Uncharacterized transposon-derived protein F54H12.3</fullName>
    </submittedName>
</protein>
<dbReference type="Gene3D" id="3.30.420.10">
    <property type="entry name" value="Ribonuclease H-like superfamily/Ribonuclease H"/>
    <property type="match status" value="1"/>
</dbReference>
<organism evidence="1 2">
    <name type="scientific">Trichonephila clavipes</name>
    <name type="common">Golden silk orbweaver</name>
    <name type="synonym">Nephila clavipes</name>
    <dbReference type="NCBI Taxonomy" id="2585209"/>
    <lineage>
        <taxon>Eukaryota</taxon>
        <taxon>Metazoa</taxon>
        <taxon>Ecdysozoa</taxon>
        <taxon>Arthropoda</taxon>
        <taxon>Chelicerata</taxon>
        <taxon>Arachnida</taxon>
        <taxon>Araneae</taxon>
        <taxon>Araneomorphae</taxon>
        <taxon>Entelegynae</taxon>
        <taxon>Araneoidea</taxon>
        <taxon>Nephilidae</taxon>
        <taxon>Trichonephila</taxon>
    </lineage>
</organism>
<comment type="caution">
    <text evidence="1">The sequence shown here is derived from an EMBL/GenBank/DDBJ whole genome shotgun (WGS) entry which is preliminary data.</text>
</comment>
<evidence type="ECO:0000313" key="2">
    <source>
        <dbReference type="Proteomes" id="UP000887159"/>
    </source>
</evidence>
<evidence type="ECO:0000313" key="1">
    <source>
        <dbReference type="EMBL" id="GFY21083.1"/>
    </source>
</evidence>
<reference evidence="1" key="1">
    <citation type="submission" date="2020-08" db="EMBL/GenBank/DDBJ databases">
        <title>Multicomponent nature underlies the extraordinary mechanical properties of spider dragline silk.</title>
        <authorList>
            <person name="Kono N."/>
            <person name="Nakamura H."/>
            <person name="Mori M."/>
            <person name="Yoshida Y."/>
            <person name="Ohtoshi R."/>
            <person name="Malay A.D."/>
            <person name="Moran D.A.P."/>
            <person name="Tomita M."/>
            <person name="Numata K."/>
            <person name="Arakawa K."/>
        </authorList>
    </citation>
    <scope>NUCLEOTIDE SEQUENCE</scope>
</reference>